<dbReference type="Pfam" id="PF13578">
    <property type="entry name" value="Methyltransf_24"/>
    <property type="match status" value="1"/>
</dbReference>
<dbReference type="Proteomes" id="UP000232673">
    <property type="component" value="Unassembled WGS sequence"/>
</dbReference>
<dbReference type="InterPro" id="IPR029063">
    <property type="entry name" value="SAM-dependent_MTases_sf"/>
</dbReference>
<organism evidence="1 2">
    <name type="scientific">Salegentibacter salinarum</name>
    <dbReference type="NCBI Taxonomy" id="447422"/>
    <lineage>
        <taxon>Bacteria</taxon>
        <taxon>Pseudomonadati</taxon>
        <taxon>Bacteroidota</taxon>
        <taxon>Flavobacteriia</taxon>
        <taxon>Flavobacteriales</taxon>
        <taxon>Flavobacteriaceae</taxon>
        <taxon>Salegentibacter</taxon>
    </lineage>
</organism>
<reference evidence="1 2" key="1">
    <citation type="submission" date="2015-10" db="EMBL/GenBank/DDBJ databases">
        <title>Draft genome sequence of Salegentibacter salinarum KCTC 12975.</title>
        <authorList>
            <person name="Lin W."/>
            <person name="Zheng Q."/>
        </authorList>
    </citation>
    <scope>NUCLEOTIDE SEQUENCE [LARGE SCALE GENOMIC DNA]</scope>
    <source>
        <strain evidence="1 2">KCTC 12975</strain>
    </source>
</reference>
<keyword evidence="1" id="KW-0808">Transferase</keyword>
<evidence type="ECO:0000313" key="2">
    <source>
        <dbReference type="Proteomes" id="UP000232673"/>
    </source>
</evidence>
<comment type="caution">
    <text evidence="1">The sequence shown here is derived from an EMBL/GenBank/DDBJ whole genome shotgun (WGS) entry which is preliminary data.</text>
</comment>
<gene>
    <name evidence="1" type="ORF">APR41_11910</name>
</gene>
<dbReference type="GO" id="GO:0032259">
    <property type="term" value="P:methylation"/>
    <property type="evidence" value="ECO:0007669"/>
    <property type="project" value="UniProtKB-KW"/>
</dbReference>
<dbReference type="OrthoDB" id="5464618at2"/>
<keyword evidence="2" id="KW-1185">Reference proteome</keyword>
<sequence length="274" mass="31542">MQLKSYIKFLLKSQNQHGLHSPFVYDLVTNCFYDKKKYKEYKLLKQYRKDLRKNNTTIQVTDFGAGSKVFTSNRRTVSAIAINVGIPKKRARFLFRLVNYLGCKNNLELGTSLGIGAAALAANKKSNLISIEGCPQTANVAREQLKKFGIKNINLIVGEFEEILSKIITEPEEKSKTEGSKDLQRIEQQTTFDLIYFDGHHTKEATLKYFHQLLPTAHNNSIFVLDDIHWSPGMEAAWEEIKAHPQVRVTIDTFFLGLVFFRKEQARQHFKIRL</sequence>
<proteinExistence type="predicted"/>
<dbReference type="GO" id="GO:0008168">
    <property type="term" value="F:methyltransferase activity"/>
    <property type="evidence" value="ECO:0007669"/>
    <property type="project" value="UniProtKB-KW"/>
</dbReference>
<accession>A0A2N0U293</accession>
<dbReference type="Gene3D" id="3.40.50.150">
    <property type="entry name" value="Vaccinia Virus protein VP39"/>
    <property type="match status" value="1"/>
</dbReference>
<dbReference type="EMBL" id="LKTS01000002">
    <property type="protein sequence ID" value="PKD21114.1"/>
    <property type="molecule type" value="Genomic_DNA"/>
</dbReference>
<dbReference type="RefSeq" id="WP_079713472.1">
    <property type="nucleotide sequence ID" value="NZ_FUZC01000009.1"/>
</dbReference>
<dbReference type="AlphaFoldDB" id="A0A2N0U293"/>
<evidence type="ECO:0000313" key="1">
    <source>
        <dbReference type="EMBL" id="PKD21114.1"/>
    </source>
</evidence>
<name>A0A2N0U293_9FLAO</name>
<dbReference type="SUPFAM" id="SSF53335">
    <property type="entry name" value="S-adenosyl-L-methionine-dependent methyltransferases"/>
    <property type="match status" value="1"/>
</dbReference>
<protein>
    <submittedName>
        <fullName evidence="1">Methyltransferase</fullName>
    </submittedName>
</protein>
<dbReference type="STRING" id="447422.SAMN05660903_02429"/>
<keyword evidence="1" id="KW-0489">Methyltransferase</keyword>